<protein>
    <submittedName>
        <fullName evidence="2">SH3 domain-containing protein</fullName>
    </submittedName>
</protein>
<feature type="signal peptide" evidence="1">
    <location>
        <begin position="1"/>
        <end position="26"/>
    </location>
</feature>
<feature type="chain" id="PRO_5015442984" evidence="1">
    <location>
        <begin position="27"/>
        <end position="142"/>
    </location>
</feature>
<evidence type="ECO:0000313" key="3">
    <source>
        <dbReference type="Proteomes" id="UP000240530"/>
    </source>
</evidence>
<organism evidence="2 3">
    <name type="scientific">Photobacterium leiognathi subsp. mandapamensis</name>
    <name type="common">Photobacterium mandapamensis</name>
    <dbReference type="NCBI Taxonomy" id="48408"/>
    <lineage>
        <taxon>Bacteria</taxon>
        <taxon>Pseudomonadati</taxon>
        <taxon>Pseudomonadota</taxon>
        <taxon>Gammaproteobacteria</taxon>
        <taxon>Vibrionales</taxon>
        <taxon>Vibrionaceae</taxon>
        <taxon>Photobacterium</taxon>
    </lineage>
</organism>
<accession>A0A2T3KWP3</accession>
<dbReference type="Gene3D" id="2.30.30.40">
    <property type="entry name" value="SH3 Domains"/>
    <property type="match status" value="1"/>
</dbReference>
<keyword evidence="1" id="KW-0732">Signal</keyword>
<dbReference type="RefSeq" id="WP_107184720.1">
    <property type="nucleotide sequence ID" value="NZ_JAWQGC010000001.1"/>
</dbReference>
<evidence type="ECO:0000313" key="2">
    <source>
        <dbReference type="EMBL" id="PSV11806.1"/>
    </source>
</evidence>
<dbReference type="Proteomes" id="UP000240530">
    <property type="component" value="Unassembled WGS sequence"/>
</dbReference>
<gene>
    <name evidence="2" type="ORF">C0W93_07920</name>
</gene>
<dbReference type="AlphaFoldDB" id="A0A2T3KWP3"/>
<reference evidence="2 3" key="1">
    <citation type="submission" date="2018-03" db="EMBL/GenBank/DDBJ databases">
        <title>Whole genome sequencing of Histamine producing bacteria.</title>
        <authorList>
            <person name="Butler K."/>
        </authorList>
    </citation>
    <scope>NUCLEOTIDE SEQUENCE [LARGE SCALE GENOMIC DNA]</scope>
    <source>
        <strain evidence="2 3">Res.4.1</strain>
    </source>
</reference>
<evidence type="ECO:0000256" key="1">
    <source>
        <dbReference type="SAM" id="SignalP"/>
    </source>
</evidence>
<comment type="caution">
    <text evidence="2">The sequence shown here is derived from an EMBL/GenBank/DDBJ whole genome shotgun (WGS) entry which is preliminary data.</text>
</comment>
<proteinExistence type="predicted"/>
<sequence>MIKASIKPAMLAVTALGLCSAFINLAYATADGPDYYDVHLVEKHDVLNIREEPVYSAKKLGEIPYDGICLQNRGCVGGVTYQEFSTLSDAELAVIRKQRPRWCKVNYQGTEGWVAAKYVMETQHYAACDKRELIHDLPSANK</sequence>
<dbReference type="EMBL" id="PYNS01000005">
    <property type="protein sequence ID" value="PSV11806.1"/>
    <property type="molecule type" value="Genomic_DNA"/>
</dbReference>
<name>A0A2T3KWP3_PHOLD</name>